<protein>
    <submittedName>
        <fullName evidence="1">Uncharacterized protein</fullName>
    </submittedName>
</protein>
<accession>A0AAV4XHZ3</accession>
<proteinExistence type="predicted"/>
<sequence length="125" mass="13798">MNPTTRFTPISTTDLIPPSSTRGRSSLLRNSLFPIHTSHVTSEEAKIGHAERNHRREDYSQAHFHCKQGERRDHLLGGGSQLFDTSGPSPSNTLSVLGRVFSGQMVQWGPGDDWALRPISAGFCL</sequence>
<reference evidence="1 2" key="1">
    <citation type="submission" date="2021-06" db="EMBL/GenBank/DDBJ databases">
        <title>Caerostris extrusa draft genome.</title>
        <authorList>
            <person name="Kono N."/>
            <person name="Arakawa K."/>
        </authorList>
    </citation>
    <scope>NUCLEOTIDE SEQUENCE [LARGE SCALE GENOMIC DNA]</scope>
</reference>
<evidence type="ECO:0000313" key="1">
    <source>
        <dbReference type="EMBL" id="GIY94262.1"/>
    </source>
</evidence>
<organism evidence="1 2">
    <name type="scientific">Caerostris extrusa</name>
    <name type="common">Bark spider</name>
    <name type="synonym">Caerostris bankana</name>
    <dbReference type="NCBI Taxonomy" id="172846"/>
    <lineage>
        <taxon>Eukaryota</taxon>
        <taxon>Metazoa</taxon>
        <taxon>Ecdysozoa</taxon>
        <taxon>Arthropoda</taxon>
        <taxon>Chelicerata</taxon>
        <taxon>Arachnida</taxon>
        <taxon>Araneae</taxon>
        <taxon>Araneomorphae</taxon>
        <taxon>Entelegynae</taxon>
        <taxon>Araneoidea</taxon>
        <taxon>Araneidae</taxon>
        <taxon>Caerostris</taxon>
    </lineage>
</organism>
<dbReference type="AlphaFoldDB" id="A0AAV4XHZ3"/>
<name>A0AAV4XHZ3_CAEEX</name>
<keyword evidence="2" id="KW-1185">Reference proteome</keyword>
<gene>
    <name evidence="1" type="ORF">CEXT_99361</name>
</gene>
<evidence type="ECO:0000313" key="2">
    <source>
        <dbReference type="Proteomes" id="UP001054945"/>
    </source>
</evidence>
<dbReference type="Proteomes" id="UP001054945">
    <property type="component" value="Unassembled WGS sequence"/>
</dbReference>
<comment type="caution">
    <text evidence="1">The sequence shown here is derived from an EMBL/GenBank/DDBJ whole genome shotgun (WGS) entry which is preliminary data.</text>
</comment>
<dbReference type="EMBL" id="BPLR01000370">
    <property type="protein sequence ID" value="GIY94262.1"/>
    <property type="molecule type" value="Genomic_DNA"/>
</dbReference>